<proteinExistence type="predicted"/>
<sequence>MNEAAHGNLKERLKLYAMHRKEKRHIQMHNRYLKLQKSDNKSALRHFQFTAALVRLISDQRSSSKIKAGLIVGDRKASNSRNDEQIKRGPVSREDNPPGYKGL</sequence>
<dbReference type="Proteomes" id="UP000183287">
    <property type="component" value="Unassembled WGS sequence"/>
</dbReference>
<dbReference type="RefSeq" id="WP_074907109.1">
    <property type="nucleotide sequence ID" value="NZ_FOUB01000096.1"/>
</dbReference>
<protein>
    <submittedName>
        <fullName evidence="2">Uncharacterized protein</fullName>
    </submittedName>
</protein>
<feature type="region of interest" description="Disordered" evidence="1">
    <location>
        <begin position="70"/>
        <end position="103"/>
    </location>
</feature>
<evidence type="ECO:0000313" key="3">
    <source>
        <dbReference type="Proteomes" id="UP000183287"/>
    </source>
</evidence>
<dbReference type="EMBL" id="FOUB01000096">
    <property type="protein sequence ID" value="SFN07575.1"/>
    <property type="molecule type" value="Genomic_DNA"/>
</dbReference>
<accession>A0A1I4W286</accession>
<dbReference type="AlphaFoldDB" id="A0A1I4W286"/>
<keyword evidence="3" id="KW-1185">Reference proteome</keyword>
<name>A0A1I4W286_9PROT</name>
<reference evidence="3" key="1">
    <citation type="submission" date="2016-10" db="EMBL/GenBank/DDBJ databases">
        <authorList>
            <person name="Varghese N."/>
            <person name="Submissions S."/>
        </authorList>
    </citation>
    <scope>NUCLEOTIDE SEQUENCE [LARGE SCALE GENOMIC DNA]</scope>
    <source>
        <strain evidence="3">Nm44</strain>
    </source>
</reference>
<evidence type="ECO:0000256" key="1">
    <source>
        <dbReference type="SAM" id="MobiDB-lite"/>
    </source>
</evidence>
<organism evidence="2 3">
    <name type="scientific">Nitrosomonas communis</name>
    <dbReference type="NCBI Taxonomy" id="44574"/>
    <lineage>
        <taxon>Bacteria</taxon>
        <taxon>Pseudomonadati</taxon>
        <taxon>Pseudomonadota</taxon>
        <taxon>Betaproteobacteria</taxon>
        <taxon>Nitrosomonadales</taxon>
        <taxon>Nitrosomonadaceae</taxon>
        <taxon>Nitrosomonas</taxon>
    </lineage>
</organism>
<feature type="compositionally biased region" description="Basic and acidic residues" evidence="1">
    <location>
        <begin position="73"/>
        <end position="96"/>
    </location>
</feature>
<evidence type="ECO:0000313" key="2">
    <source>
        <dbReference type="EMBL" id="SFN07575.1"/>
    </source>
</evidence>
<gene>
    <name evidence="2" type="ORF">SAMN05421863_109611</name>
</gene>